<dbReference type="GO" id="GO:0009168">
    <property type="term" value="P:purine ribonucleoside monophosphate biosynthetic process"/>
    <property type="evidence" value="ECO:0007669"/>
    <property type="project" value="InterPro"/>
</dbReference>
<feature type="compositionally biased region" description="Polar residues" evidence="5">
    <location>
        <begin position="50"/>
        <end position="61"/>
    </location>
</feature>
<name>Z9JIT3_9GAMM</name>
<dbReference type="EMBL" id="JAJPPU010000001">
    <property type="protein sequence ID" value="MCD8471945.1"/>
    <property type="molecule type" value="Genomic_DNA"/>
</dbReference>
<reference evidence="7" key="2">
    <citation type="submission" date="2021-11" db="EMBL/GenBank/DDBJ databases">
        <title>Genome sequence of Xylella taiwanensis PLS432.</title>
        <authorList>
            <person name="Weng L.-W."/>
            <person name="Su C.-C."/>
            <person name="Tsai C.-W."/>
            <person name="Kuo C.-H."/>
        </authorList>
    </citation>
    <scope>NUCLEOTIDE SEQUENCE</scope>
    <source>
        <strain evidence="7">PLS432</strain>
    </source>
</reference>
<evidence type="ECO:0000256" key="2">
    <source>
        <dbReference type="ARBA" id="ARBA00022723"/>
    </source>
</evidence>
<sequence>MFINVYCTPVNFAWTNVAFPVDLVLTMLIDRPVLNPYQSMSTDDPRFNDNNRALTSSHSSC</sequence>
<dbReference type="PROSITE" id="PS00485">
    <property type="entry name" value="A_DEAMINASE"/>
    <property type="match status" value="1"/>
</dbReference>
<evidence type="ECO:0000256" key="4">
    <source>
        <dbReference type="ARBA" id="ARBA00022833"/>
    </source>
</evidence>
<keyword evidence="4" id="KW-0862">Zinc</keyword>
<dbReference type="RefSeq" id="WP_081755461.1">
    <property type="nucleotide sequence ID" value="NZ_CP053627.1"/>
</dbReference>
<dbReference type="InterPro" id="IPR006650">
    <property type="entry name" value="A/AMP_deam_AS"/>
</dbReference>
<comment type="caution">
    <text evidence="6">The sequence shown here is derived from an EMBL/GenBank/DDBJ whole genome shotgun (WGS) entry which is preliminary data.</text>
</comment>
<comment type="cofactor">
    <cofactor evidence="1">
        <name>Zn(2+)</name>
        <dbReference type="ChEBI" id="CHEBI:29105"/>
    </cofactor>
</comment>
<dbReference type="EMBL" id="JDSQ01000015">
    <property type="protein sequence ID" value="EWS77746.1"/>
    <property type="molecule type" value="Genomic_DNA"/>
</dbReference>
<dbReference type="AlphaFoldDB" id="Z9JIT3"/>
<dbReference type="GO" id="GO:0019239">
    <property type="term" value="F:deaminase activity"/>
    <property type="evidence" value="ECO:0007669"/>
    <property type="project" value="InterPro"/>
</dbReference>
<feature type="region of interest" description="Disordered" evidence="5">
    <location>
        <begin position="37"/>
        <end position="61"/>
    </location>
</feature>
<keyword evidence="2" id="KW-0479">Metal-binding</keyword>
<dbReference type="Proteomes" id="UP000020406">
    <property type="component" value="Unassembled WGS sequence"/>
</dbReference>
<dbReference type="OrthoDB" id="9787346at2"/>
<dbReference type="STRING" id="1444770.AF72_09430"/>
<evidence type="ECO:0000313" key="7">
    <source>
        <dbReference type="EMBL" id="MCD8471945.1"/>
    </source>
</evidence>
<evidence type="ECO:0000313" key="8">
    <source>
        <dbReference type="Proteomes" id="UP000020406"/>
    </source>
</evidence>
<evidence type="ECO:0000256" key="3">
    <source>
        <dbReference type="ARBA" id="ARBA00022801"/>
    </source>
</evidence>
<evidence type="ECO:0000313" key="9">
    <source>
        <dbReference type="Proteomes" id="UP001430701"/>
    </source>
</evidence>
<keyword evidence="3" id="KW-0378">Hydrolase</keyword>
<protein>
    <submittedName>
        <fullName evidence="6">Uncharacterized protein</fullName>
    </submittedName>
</protein>
<dbReference type="Proteomes" id="UP001430701">
    <property type="component" value="Unassembled WGS sequence"/>
</dbReference>
<keyword evidence="9" id="KW-1185">Reference proteome</keyword>
<organism evidence="6 8">
    <name type="scientific">Xylella taiwanensis</name>
    <dbReference type="NCBI Taxonomy" id="1444770"/>
    <lineage>
        <taxon>Bacteria</taxon>
        <taxon>Pseudomonadati</taxon>
        <taxon>Pseudomonadota</taxon>
        <taxon>Gammaproteobacteria</taxon>
        <taxon>Lysobacterales</taxon>
        <taxon>Lysobacteraceae</taxon>
        <taxon>Xylella</taxon>
    </lineage>
</organism>
<dbReference type="PATRIC" id="fig|1444770.3.peg.2236"/>
<proteinExistence type="predicted"/>
<evidence type="ECO:0000256" key="5">
    <source>
        <dbReference type="SAM" id="MobiDB-lite"/>
    </source>
</evidence>
<reference evidence="6 8" key="1">
    <citation type="journal article" date="2014" name="Genome Announc.">
        <title>Draft Genome Sequence of Xylella fastidiosa Pear Leaf Scorch Strain in Taiwan.</title>
        <authorList>
            <person name="Su C.C."/>
            <person name="Deng W.L."/>
            <person name="Jan F.J."/>
            <person name="Chang C.J."/>
            <person name="Huang H."/>
            <person name="Chen J."/>
        </authorList>
    </citation>
    <scope>NUCLEOTIDE SEQUENCE [LARGE SCALE GENOMIC DNA]</scope>
    <source>
        <strain evidence="6 8">PLS229</strain>
    </source>
</reference>
<dbReference type="GeneID" id="68901680"/>
<evidence type="ECO:0000313" key="6">
    <source>
        <dbReference type="EMBL" id="EWS77746.1"/>
    </source>
</evidence>
<dbReference type="GO" id="GO:0046872">
    <property type="term" value="F:metal ion binding"/>
    <property type="evidence" value="ECO:0007669"/>
    <property type="project" value="UniProtKB-KW"/>
</dbReference>
<evidence type="ECO:0000256" key="1">
    <source>
        <dbReference type="ARBA" id="ARBA00001947"/>
    </source>
</evidence>
<accession>Z9JIT3</accession>
<gene>
    <name evidence="6" type="ORF">AF72_09430</name>
    <name evidence="7" type="ORF">LPH55_00280</name>
</gene>